<organism evidence="3 4">
    <name type="scientific">Prorocentrum cordatum</name>
    <dbReference type="NCBI Taxonomy" id="2364126"/>
    <lineage>
        <taxon>Eukaryota</taxon>
        <taxon>Sar</taxon>
        <taxon>Alveolata</taxon>
        <taxon>Dinophyceae</taxon>
        <taxon>Prorocentrales</taxon>
        <taxon>Prorocentraceae</taxon>
        <taxon>Prorocentrum</taxon>
    </lineage>
</organism>
<proteinExistence type="predicted"/>
<evidence type="ECO:0000256" key="2">
    <source>
        <dbReference type="SAM" id="SignalP"/>
    </source>
</evidence>
<evidence type="ECO:0000256" key="1">
    <source>
        <dbReference type="SAM" id="MobiDB-lite"/>
    </source>
</evidence>
<evidence type="ECO:0008006" key="5">
    <source>
        <dbReference type="Google" id="ProtNLM"/>
    </source>
</evidence>
<comment type="caution">
    <text evidence="3">The sequence shown here is derived from an EMBL/GenBank/DDBJ whole genome shotgun (WGS) entry which is preliminary data.</text>
</comment>
<gene>
    <name evidence="3" type="ORF">PCOR1329_LOCUS24687</name>
</gene>
<feature type="region of interest" description="Disordered" evidence="1">
    <location>
        <begin position="82"/>
        <end position="103"/>
    </location>
</feature>
<sequence length="103" mass="11273">MAAFRALLVLLALPLARSQITSKACADNCWTAACAAHDFDCMWLCLQGCPKGHVVARAAEKPRLGLGELDDEARRRAISEMEVAEEQHRARAPKQTKSIRGAK</sequence>
<name>A0ABN9RXV8_9DINO</name>
<keyword evidence="4" id="KW-1185">Reference proteome</keyword>
<reference evidence="3" key="1">
    <citation type="submission" date="2023-10" db="EMBL/GenBank/DDBJ databases">
        <authorList>
            <person name="Chen Y."/>
            <person name="Shah S."/>
            <person name="Dougan E. K."/>
            <person name="Thang M."/>
            <person name="Chan C."/>
        </authorList>
    </citation>
    <scope>NUCLEOTIDE SEQUENCE [LARGE SCALE GENOMIC DNA]</scope>
</reference>
<dbReference type="Proteomes" id="UP001189429">
    <property type="component" value="Unassembled WGS sequence"/>
</dbReference>
<protein>
    <recommendedName>
        <fullName evidence="5">PSI domain-containing protein</fullName>
    </recommendedName>
</protein>
<feature type="chain" id="PRO_5045980626" description="PSI domain-containing protein" evidence="2">
    <location>
        <begin position="19"/>
        <end position="103"/>
    </location>
</feature>
<feature type="signal peptide" evidence="2">
    <location>
        <begin position="1"/>
        <end position="18"/>
    </location>
</feature>
<dbReference type="EMBL" id="CAUYUJ010008537">
    <property type="protein sequence ID" value="CAK0824224.1"/>
    <property type="molecule type" value="Genomic_DNA"/>
</dbReference>
<keyword evidence="2" id="KW-0732">Signal</keyword>
<evidence type="ECO:0000313" key="3">
    <source>
        <dbReference type="EMBL" id="CAK0824224.1"/>
    </source>
</evidence>
<evidence type="ECO:0000313" key="4">
    <source>
        <dbReference type="Proteomes" id="UP001189429"/>
    </source>
</evidence>
<accession>A0ABN9RXV8</accession>